<gene>
    <name evidence="2" type="ORF">LRHMDP3_1151</name>
</gene>
<keyword evidence="1" id="KW-0812">Transmembrane</keyword>
<evidence type="ECO:0000256" key="1">
    <source>
        <dbReference type="SAM" id="Phobius"/>
    </source>
</evidence>
<protein>
    <submittedName>
        <fullName evidence="2">Uncharacterized protein</fullName>
    </submittedName>
</protein>
<keyword evidence="1" id="KW-1133">Transmembrane helix</keyword>
<sequence>MEAIMPPKQFLIFMMDQTETRLITSAYLILMMFINQFLL</sequence>
<name>A0AB33XV74_LACRH</name>
<dbReference type="EMBL" id="AMQX01000005">
    <property type="protein sequence ID" value="EKS51426.1"/>
    <property type="molecule type" value="Genomic_DNA"/>
</dbReference>
<proteinExistence type="predicted"/>
<accession>A0AB33XV74</accession>
<evidence type="ECO:0000313" key="3">
    <source>
        <dbReference type="Proteomes" id="UP000009352"/>
    </source>
</evidence>
<dbReference type="Proteomes" id="UP000009352">
    <property type="component" value="Unassembled WGS sequence"/>
</dbReference>
<reference evidence="2 3" key="1">
    <citation type="journal article" date="2013" name="Genome Announc.">
        <title>Draft Genome Sequence of Staphylococcus simulans UMC-CNS-990, Isolated from a Case of Chronic Bovine Mastitis.</title>
        <authorList>
            <person name="Calcutt M.J."/>
            <person name="Foecking M.F."/>
            <person name="Hsieh H.Y."/>
            <person name="Perry J."/>
            <person name="Stewart G.C."/>
            <person name="Middleton J.R."/>
        </authorList>
    </citation>
    <scope>NUCLEOTIDE SEQUENCE [LARGE SCALE GENOMIC DNA]</scope>
    <source>
        <strain evidence="2 3">LRHMDP3</strain>
    </source>
</reference>
<dbReference type="AlphaFoldDB" id="A0AB33XV74"/>
<organism evidence="2 3">
    <name type="scientific">Lacticaseibacillus rhamnosus LRHMDP3</name>
    <dbReference type="NCBI Taxonomy" id="1203259"/>
    <lineage>
        <taxon>Bacteria</taxon>
        <taxon>Bacillati</taxon>
        <taxon>Bacillota</taxon>
        <taxon>Bacilli</taxon>
        <taxon>Lactobacillales</taxon>
        <taxon>Lactobacillaceae</taxon>
        <taxon>Lacticaseibacillus</taxon>
    </lineage>
</organism>
<keyword evidence="1" id="KW-0472">Membrane</keyword>
<evidence type="ECO:0000313" key="2">
    <source>
        <dbReference type="EMBL" id="EKS51426.1"/>
    </source>
</evidence>
<feature type="transmembrane region" description="Helical" evidence="1">
    <location>
        <begin position="21"/>
        <end position="38"/>
    </location>
</feature>
<comment type="caution">
    <text evidence="2">The sequence shown here is derived from an EMBL/GenBank/DDBJ whole genome shotgun (WGS) entry which is preliminary data.</text>
</comment>